<feature type="compositionally biased region" description="Basic and acidic residues" evidence="2">
    <location>
        <begin position="377"/>
        <end position="391"/>
    </location>
</feature>
<feature type="region of interest" description="Disordered" evidence="2">
    <location>
        <begin position="959"/>
        <end position="983"/>
    </location>
</feature>
<dbReference type="STRING" id="1095630.A0A2J6T2P8"/>
<dbReference type="OrthoDB" id="10385919at2759"/>
<keyword evidence="4" id="KW-1185">Reference proteome</keyword>
<proteinExistence type="predicted"/>
<gene>
    <name evidence="3" type="ORF">K444DRAFT_665685</name>
</gene>
<feature type="compositionally biased region" description="Basic residues" evidence="2">
    <location>
        <begin position="1157"/>
        <end position="1172"/>
    </location>
</feature>
<feature type="compositionally biased region" description="Basic and acidic residues" evidence="2">
    <location>
        <begin position="265"/>
        <end position="281"/>
    </location>
</feature>
<evidence type="ECO:0000256" key="2">
    <source>
        <dbReference type="SAM" id="MobiDB-lite"/>
    </source>
</evidence>
<feature type="compositionally biased region" description="Polar residues" evidence="2">
    <location>
        <begin position="282"/>
        <end position="311"/>
    </location>
</feature>
<evidence type="ECO:0000313" key="3">
    <source>
        <dbReference type="EMBL" id="PMD57298.1"/>
    </source>
</evidence>
<feature type="compositionally biased region" description="Basic and acidic residues" evidence="2">
    <location>
        <begin position="1120"/>
        <end position="1156"/>
    </location>
</feature>
<dbReference type="Proteomes" id="UP000235371">
    <property type="component" value="Unassembled WGS sequence"/>
</dbReference>
<feature type="region of interest" description="Disordered" evidence="2">
    <location>
        <begin position="1096"/>
        <end position="1192"/>
    </location>
</feature>
<feature type="coiled-coil region" evidence="1">
    <location>
        <begin position="516"/>
        <end position="595"/>
    </location>
</feature>
<dbReference type="RefSeq" id="XP_024734202.1">
    <property type="nucleotide sequence ID" value="XM_024887098.1"/>
</dbReference>
<keyword evidence="1" id="KW-0175">Coiled coil</keyword>
<feature type="compositionally biased region" description="Polar residues" evidence="2">
    <location>
        <begin position="362"/>
        <end position="376"/>
    </location>
</feature>
<feature type="region of interest" description="Disordered" evidence="2">
    <location>
        <begin position="1"/>
        <end position="93"/>
    </location>
</feature>
<dbReference type="AlphaFoldDB" id="A0A2J6T2P8"/>
<feature type="region of interest" description="Disordered" evidence="2">
    <location>
        <begin position="112"/>
        <end position="407"/>
    </location>
</feature>
<name>A0A2J6T2P8_9HELO</name>
<feature type="compositionally biased region" description="Low complexity" evidence="2">
    <location>
        <begin position="58"/>
        <end position="70"/>
    </location>
</feature>
<dbReference type="InParanoid" id="A0A2J6T2P8"/>
<feature type="compositionally biased region" description="Polar residues" evidence="2">
    <location>
        <begin position="339"/>
        <end position="350"/>
    </location>
</feature>
<reference evidence="3 4" key="1">
    <citation type="submission" date="2016-04" db="EMBL/GenBank/DDBJ databases">
        <title>A degradative enzymes factory behind the ericoid mycorrhizal symbiosis.</title>
        <authorList>
            <consortium name="DOE Joint Genome Institute"/>
            <person name="Martino E."/>
            <person name="Morin E."/>
            <person name="Grelet G."/>
            <person name="Kuo A."/>
            <person name="Kohler A."/>
            <person name="Daghino S."/>
            <person name="Barry K."/>
            <person name="Choi C."/>
            <person name="Cichocki N."/>
            <person name="Clum A."/>
            <person name="Copeland A."/>
            <person name="Hainaut M."/>
            <person name="Haridas S."/>
            <person name="Labutti K."/>
            <person name="Lindquist E."/>
            <person name="Lipzen A."/>
            <person name="Khouja H.-R."/>
            <person name="Murat C."/>
            <person name="Ohm R."/>
            <person name="Olson A."/>
            <person name="Spatafora J."/>
            <person name="Veneault-Fourrey C."/>
            <person name="Henrissat B."/>
            <person name="Grigoriev I."/>
            <person name="Martin F."/>
            <person name="Perotto S."/>
        </authorList>
    </citation>
    <scope>NUCLEOTIDE SEQUENCE [LARGE SCALE GENOMIC DNA]</scope>
    <source>
        <strain evidence="3 4">E</strain>
    </source>
</reference>
<feature type="compositionally biased region" description="Polar residues" evidence="2">
    <location>
        <begin position="252"/>
        <end position="264"/>
    </location>
</feature>
<evidence type="ECO:0000256" key="1">
    <source>
        <dbReference type="SAM" id="Coils"/>
    </source>
</evidence>
<accession>A0A2J6T2P8</accession>
<feature type="compositionally biased region" description="Basic and acidic residues" evidence="2">
    <location>
        <begin position="959"/>
        <end position="968"/>
    </location>
</feature>
<feature type="compositionally biased region" description="Polar residues" evidence="2">
    <location>
        <begin position="1096"/>
        <end position="1110"/>
    </location>
</feature>
<protein>
    <submittedName>
        <fullName evidence="3">Uncharacterized protein</fullName>
    </submittedName>
</protein>
<feature type="region of interest" description="Disordered" evidence="2">
    <location>
        <begin position="839"/>
        <end position="858"/>
    </location>
</feature>
<organism evidence="3 4">
    <name type="scientific">Hyaloscypha bicolor E</name>
    <dbReference type="NCBI Taxonomy" id="1095630"/>
    <lineage>
        <taxon>Eukaryota</taxon>
        <taxon>Fungi</taxon>
        <taxon>Dikarya</taxon>
        <taxon>Ascomycota</taxon>
        <taxon>Pezizomycotina</taxon>
        <taxon>Leotiomycetes</taxon>
        <taxon>Helotiales</taxon>
        <taxon>Hyaloscyphaceae</taxon>
        <taxon>Hyaloscypha</taxon>
        <taxon>Hyaloscypha bicolor</taxon>
    </lineage>
</organism>
<dbReference type="EMBL" id="KZ613847">
    <property type="protein sequence ID" value="PMD57298.1"/>
    <property type="molecule type" value="Genomic_DNA"/>
</dbReference>
<sequence length="1204" mass="132763">MAPKKKKGSPSPSANNPPPETPPSVSKEPENPSKSGSSKHESKPPASRIPIRTGSGFSTPSRPTTASASSIPVLRRTVPPNTTATTGLRLNLRPLPLSSFVNRSAPPASLPVLVNTLATPTSGPEEGAGPEGKGEGEGERSKAPEEKLHEDPIAAAPPVDSGSPADSKSEAPAAPSTPDPNEFAVDSPSEVSSPGELFSEPTPGFPSTDTAFGSGEAENEDTLSPPRIIDGRRINTPSAQVAPLFSGPAPQLGSNDGETASESGTESKHPTETFSPPREEGSQATTPNPSKPPTETSSPLIPSTQATTLSLFPSPLRVLRPATPQATSAPPPLPTQTSEAPATTTANVDVNASYDAPPTTPPGSSHTFFSNSTDYQDSARKYPEATDEFDRMATMSTDAGTPVPLRRHRSDRLFRESAHWDPSPSSGPEKFVAAFRPQEISDFQRYAEEHPEDEGVRKGIAALEGAMGKEREQVISHLTLVNANQQLSERMAMRDREMKRAMADATRERNVGRFSQDEMEAAVQKERNSRREVEGELKECRKAADRVERADILLIKEQEKGRGLEERVARLMAENGELKLETEEKDEELEKLRAEKGDWISKEQCADFNAETYRKMDDQIVALEAALAASKGSDGSDENILTEEECNERCAQEKGQLLNENGSLWGQLNNADEALRCCQQANSAEPGQEAPRSDRSLREQIEELGQKLEKYKLDNETQEQLLVVHGVYDRDGVPYNELLDENKNLKAELWSLETANKQLNENDQDIQAQTRKEMSRPATPTLTENQAESVTALKKERAELKDSQRVLRQTNENLRHEMEKVKEKLVDTKEDRDALKETLRKEDGRSSRLGSIIPPEDPELTRCKETIEDYEKDIMLLKKQVEDAAASFRIDSGESEREVTELQGAVDHLILTNAINAEHCEETENQLQVKIEALEVKIAALEEAKADRQRQINRHVRKIAELEGRNPDAPDAPISRKSSLNRDDEEIPASISAMEVVFIRCEIQLGQLQAERTRWGFIDNDANNAIAVACEAQQMAERLDDPNLIGRAVFWRGVAEFMAGNSMVSEVFETSASHQWTEPREERELLQEWWKVSNTGTVDKSTRSDPSVNATPMPIISWPERSKQKKTDEKNTNDTKDNKDKKTKADGTKSKDTKSKGEKKKKHRKHKHKKTATKSEPTPVPDSVPSGPKQVNGLCEKFKACMLQ</sequence>
<dbReference type="GeneID" id="36595174"/>
<evidence type="ECO:0000313" key="4">
    <source>
        <dbReference type="Proteomes" id="UP000235371"/>
    </source>
</evidence>
<feature type="compositionally biased region" description="Basic and acidic residues" evidence="2">
    <location>
        <begin position="132"/>
        <end position="152"/>
    </location>
</feature>